<sequence>MEFIIRKKQNSDNAWITELLRRDWGGDFITTRGVKYSPRDLRGFIAENKQKVVGICLYNIKNEECEIVLLEAFVQYQGIGTGLLEKLRDQNQEKSS</sequence>
<proteinExistence type="predicted"/>
<gene>
    <name evidence="1" type="ORF">SPIRO4BDMA_50665</name>
</gene>
<organism evidence="1">
    <name type="scientific">uncultured spirochete</name>
    <dbReference type="NCBI Taxonomy" id="156406"/>
    <lineage>
        <taxon>Bacteria</taxon>
        <taxon>Pseudomonadati</taxon>
        <taxon>Spirochaetota</taxon>
        <taxon>Spirochaetia</taxon>
        <taxon>Spirochaetales</taxon>
        <taxon>environmental samples</taxon>
    </lineage>
</organism>
<evidence type="ECO:0000313" key="1">
    <source>
        <dbReference type="EMBL" id="SLM19150.1"/>
    </source>
</evidence>
<dbReference type="EMBL" id="FWDO01000005">
    <property type="protein sequence ID" value="SLM19150.1"/>
    <property type="molecule type" value="Genomic_DNA"/>
</dbReference>
<dbReference type="InterPro" id="IPR016181">
    <property type="entry name" value="Acyl_CoA_acyltransferase"/>
</dbReference>
<dbReference type="SUPFAM" id="SSF55729">
    <property type="entry name" value="Acyl-CoA N-acyltransferases (Nat)"/>
    <property type="match status" value="1"/>
</dbReference>
<evidence type="ECO:0008006" key="2">
    <source>
        <dbReference type="Google" id="ProtNLM"/>
    </source>
</evidence>
<reference evidence="1" key="1">
    <citation type="submission" date="2017-02" db="EMBL/GenBank/DDBJ databases">
        <authorList>
            <person name="Regsiter A."/>
            <person name="William W."/>
        </authorList>
    </citation>
    <scope>NUCLEOTIDE SEQUENCE</scope>
    <source>
        <strain evidence="1">BdmA 4</strain>
    </source>
</reference>
<protein>
    <recommendedName>
        <fullName evidence="2">N-acetyltransferase domain-containing protein</fullName>
    </recommendedName>
</protein>
<name>A0A3P3XSC2_9SPIR</name>
<dbReference type="AlphaFoldDB" id="A0A3P3XSC2"/>
<dbReference type="CDD" id="cd04301">
    <property type="entry name" value="NAT_SF"/>
    <property type="match status" value="1"/>
</dbReference>
<accession>A0A3P3XSC2</accession>
<dbReference type="Gene3D" id="3.40.630.30">
    <property type="match status" value="1"/>
</dbReference>